<organism evidence="1 2">
    <name type="scientific">Laetiporus sulphureus 93-53</name>
    <dbReference type="NCBI Taxonomy" id="1314785"/>
    <lineage>
        <taxon>Eukaryota</taxon>
        <taxon>Fungi</taxon>
        <taxon>Dikarya</taxon>
        <taxon>Basidiomycota</taxon>
        <taxon>Agaricomycotina</taxon>
        <taxon>Agaricomycetes</taxon>
        <taxon>Polyporales</taxon>
        <taxon>Laetiporus</taxon>
    </lineage>
</organism>
<accession>A0A165D404</accession>
<dbReference type="Proteomes" id="UP000076871">
    <property type="component" value="Unassembled WGS sequence"/>
</dbReference>
<proteinExistence type="predicted"/>
<reference evidence="1 2" key="1">
    <citation type="journal article" date="2016" name="Mol. Biol. Evol.">
        <title>Comparative Genomics of Early-Diverging Mushroom-Forming Fungi Provides Insights into the Origins of Lignocellulose Decay Capabilities.</title>
        <authorList>
            <person name="Nagy L.G."/>
            <person name="Riley R."/>
            <person name="Tritt A."/>
            <person name="Adam C."/>
            <person name="Daum C."/>
            <person name="Floudas D."/>
            <person name="Sun H."/>
            <person name="Yadav J.S."/>
            <person name="Pangilinan J."/>
            <person name="Larsson K.H."/>
            <person name="Matsuura K."/>
            <person name="Barry K."/>
            <person name="Labutti K."/>
            <person name="Kuo R."/>
            <person name="Ohm R.A."/>
            <person name="Bhattacharya S.S."/>
            <person name="Shirouzu T."/>
            <person name="Yoshinaga Y."/>
            <person name="Martin F.M."/>
            <person name="Grigoriev I.V."/>
            <person name="Hibbett D.S."/>
        </authorList>
    </citation>
    <scope>NUCLEOTIDE SEQUENCE [LARGE SCALE GENOMIC DNA]</scope>
    <source>
        <strain evidence="1 2">93-53</strain>
    </source>
</reference>
<dbReference type="InParanoid" id="A0A165D404"/>
<keyword evidence="2" id="KW-1185">Reference proteome</keyword>
<dbReference type="AlphaFoldDB" id="A0A165D404"/>
<dbReference type="RefSeq" id="XP_040761850.1">
    <property type="nucleotide sequence ID" value="XM_040907201.1"/>
</dbReference>
<evidence type="ECO:0000313" key="1">
    <source>
        <dbReference type="EMBL" id="KZT04110.1"/>
    </source>
</evidence>
<name>A0A165D404_9APHY</name>
<sequence length="194" mass="22028">MSISSATPYTSLSDALLARHKLAAHYKRMPKAPTDENEAQNLIDWFQGFIVRMDTVIQEVRADKVGVDFNNICENVRAFVEPLATPAWYVWGTTFLPDLKTRFGEQALRDAVDLAFTNADIEEHHFISLKDLLDEQEKLPATKANICSSDEESKIEKDLSMSTQPIFLLPPTPITIRTAWKQKRPIPFSEDHVP</sequence>
<protein>
    <submittedName>
        <fullName evidence="1">Uncharacterized protein</fullName>
    </submittedName>
</protein>
<dbReference type="GeneID" id="63824230"/>
<gene>
    <name evidence="1" type="ORF">LAESUDRAFT_715819</name>
</gene>
<dbReference type="EMBL" id="KV427639">
    <property type="protein sequence ID" value="KZT04110.1"/>
    <property type="molecule type" value="Genomic_DNA"/>
</dbReference>
<evidence type="ECO:0000313" key="2">
    <source>
        <dbReference type="Proteomes" id="UP000076871"/>
    </source>
</evidence>